<evidence type="ECO:0000256" key="3">
    <source>
        <dbReference type="SAM" id="Phobius"/>
    </source>
</evidence>
<feature type="domain" description="DUF4352" evidence="4">
    <location>
        <begin position="300"/>
        <end position="395"/>
    </location>
</feature>
<keyword evidence="3" id="KW-0472">Membrane</keyword>
<feature type="compositionally biased region" description="Pro residues" evidence="2">
    <location>
        <begin position="90"/>
        <end position="111"/>
    </location>
</feature>
<accession>A0ABZ1TGE4</accession>
<dbReference type="InterPro" id="IPR029050">
    <property type="entry name" value="Immunoprotect_excell_Ig-like"/>
</dbReference>
<proteinExistence type="predicted"/>
<reference evidence="5" key="1">
    <citation type="submission" date="2022-10" db="EMBL/GenBank/DDBJ databases">
        <title>The complete genomes of actinobacterial strains from the NBC collection.</title>
        <authorList>
            <person name="Joergensen T.S."/>
            <person name="Alvarez Arevalo M."/>
            <person name="Sterndorff E.B."/>
            <person name="Faurdal D."/>
            <person name="Vuksanovic O."/>
            <person name="Mourched A.-S."/>
            <person name="Charusanti P."/>
            <person name="Shaw S."/>
            <person name="Blin K."/>
            <person name="Weber T."/>
        </authorList>
    </citation>
    <scope>NUCLEOTIDE SEQUENCE</scope>
    <source>
        <strain evidence="5">NBC_00248</strain>
    </source>
</reference>
<dbReference type="EMBL" id="CP108090">
    <property type="protein sequence ID" value="WUQ14929.1"/>
    <property type="molecule type" value="Genomic_DNA"/>
</dbReference>
<evidence type="ECO:0000256" key="1">
    <source>
        <dbReference type="ARBA" id="ARBA00022729"/>
    </source>
</evidence>
<gene>
    <name evidence="5" type="ORF">OG517_27920</name>
</gene>
<dbReference type="Pfam" id="PF11611">
    <property type="entry name" value="DUF4352"/>
    <property type="match status" value="1"/>
</dbReference>
<organism evidence="5 6">
    <name type="scientific">Streptomyces virginiae</name>
    <name type="common">Streptomyces cinnamonensis</name>
    <dbReference type="NCBI Taxonomy" id="1961"/>
    <lineage>
        <taxon>Bacteria</taxon>
        <taxon>Bacillati</taxon>
        <taxon>Actinomycetota</taxon>
        <taxon>Actinomycetes</taxon>
        <taxon>Kitasatosporales</taxon>
        <taxon>Streptomycetaceae</taxon>
        <taxon>Streptomyces</taxon>
    </lineage>
</organism>
<evidence type="ECO:0000313" key="6">
    <source>
        <dbReference type="Proteomes" id="UP001432039"/>
    </source>
</evidence>
<protein>
    <recommendedName>
        <fullName evidence="4">DUF4352 domain-containing protein</fullName>
    </recommendedName>
</protein>
<dbReference type="Proteomes" id="UP001432039">
    <property type="component" value="Chromosome"/>
</dbReference>
<name>A0ABZ1TGE4_STRVG</name>
<keyword evidence="6" id="KW-1185">Reference proteome</keyword>
<sequence length="405" mass="40522">MSTPPNPPSNPVGPPTEPAGTQTPETPEISGAPGTDSVPAPAQPLSLEKTPAAPATPEAPEAPETPAAPQAPATPAAVPAPEAPAAAAPEPAPAPSAFAPPPSAFAPPTPPATAGFGGGFSAPDFPGAPAAPGNQWGAPTPGYPGVPYPGYPQAAPTSNGLAVASLVTGGLGIILGIIPFFFWAGTLIAAVGLGLGIGGVVRANKGAPNKSMAVVGTVLSVLGLFASVGGLFLTVLVVDTADSRADRQVEEDRRANGRRPGGDPSRSAAPTQVPGLTSALPFGESFTYPNGITVSLSVPTKYEPKDAYSRKQVKNAVQLTVTITNNSNTPYEVGYARPNVRDNQGMTADEVYDGSVPKAIRGSIMPGETASGVEAFELPEGTESITADIRPGLLGDDVKYAGPIG</sequence>
<feature type="compositionally biased region" description="Low complexity" evidence="2">
    <location>
        <begin position="121"/>
        <end position="138"/>
    </location>
</feature>
<evidence type="ECO:0000256" key="2">
    <source>
        <dbReference type="SAM" id="MobiDB-lite"/>
    </source>
</evidence>
<keyword evidence="3" id="KW-1133">Transmembrane helix</keyword>
<feature type="compositionally biased region" description="Pro residues" evidence="2">
    <location>
        <begin position="1"/>
        <end position="17"/>
    </location>
</feature>
<feature type="compositionally biased region" description="Low complexity" evidence="2">
    <location>
        <begin position="51"/>
        <end position="89"/>
    </location>
</feature>
<dbReference type="Gene3D" id="2.60.40.1240">
    <property type="match status" value="1"/>
</dbReference>
<feature type="transmembrane region" description="Helical" evidence="3">
    <location>
        <begin position="213"/>
        <end position="238"/>
    </location>
</feature>
<evidence type="ECO:0000259" key="4">
    <source>
        <dbReference type="Pfam" id="PF11611"/>
    </source>
</evidence>
<dbReference type="InterPro" id="IPR029051">
    <property type="entry name" value="DUF4352"/>
</dbReference>
<evidence type="ECO:0000313" key="5">
    <source>
        <dbReference type="EMBL" id="WUQ14929.1"/>
    </source>
</evidence>
<feature type="compositionally biased region" description="Basic and acidic residues" evidence="2">
    <location>
        <begin position="245"/>
        <end position="255"/>
    </location>
</feature>
<feature type="transmembrane region" description="Helical" evidence="3">
    <location>
        <begin position="180"/>
        <end position="201"/>
    </location>
</feature>
<feature type="region of interest" description="Disordered" evidence="2">
    <location>
        <begin position="245"/>
        <end position="274"/>
    </location>
</feature>
<dbReference type="RefSeq" id="WP_328963566.1">
    <property type="nucleotide sequence ID" value="NZ_CP108090.1"/>
</dbReference>
<keyword evidence="3" id="KW-0812">Transmembrane</keyword>
<feature type="region of interest" description="Disordered" evidence="2">
    <location>
        <begin position="1"/>
        <end position="138"/>
    </location>
</feature>
<keyword evidence="1" id="KW-0732">Signal</keyword>